<accession>A0A396SEQ9</accession>
<sequence>MFLHQLNPTMKAVTVVILVVLLALVFDPVTPSILLFSTVLLMLVGAKVNWKRYFLYFLPFLLFSFGMFWTTLIFGKQPNSPDEVITIWTFEFPRESFIVALALALRVLSVAALSLLFIFTTNIVHFILSLIQQLKLSPRIAYGVLAGYRFLPMMKDELKIIREAYRIRGVHQATTIRGKWSQYKRYAIPLLASAIRKAERTATAMESKGFTGERNRTFLRQFTITKKDWLFLVIMLALYAAAVYTSSSLGFLKLYDGEL</sequence>
<keyword evidence="3 5" id="KW-1133">Transmembrane helix</keyword>
<keyword evidence="2 5" id="KW-0812">Transmembrane</keyword>
<dbReference type="RefSeq" id="WP_118876226.1">
    <property type="nucleotide sequence ID" value="NZ_QWEI01000004.1"/>
</dbReference>
<evidence type="ECO:0000256" key="3">
    <source>
        <dbReference type="ARBA" id="ARBA00022989"/>
    </source>
</evidence>
<feature type="transmembrane region" description="Helical" evidence="5">
    <location>
        <begin position="98"/>
        <end position="131"/>
    </location>
</feature>
<dbReference type="Pfam" id="PF02361">
    <property type="entry name" value="CbiQ"/>
    <property type="match status" value="1"/>
</dbReference>
<comment type="subcellular location">
    <subcellularLocation>
        <location evidence="1">Membrane</location>
        <topology evidence="1">Multi-pass membrane protein</topology>
    </subcellularLocation>
</comment>
<evidence type="ECO:0000256" key="5">
    <source>
        <dbReference type="SAM" id="Phobius"/>
    </source>
</evidence>
<feature type="transmembrane region" description="Helical" evidence="5">
    <location>
        <begin position="229"/>
        <end position="252"/>
    </location>
</feature>
<comment type="caution">
    <text evidence="6">The sequence shown here is derived from an EMBL/GenBank/DDBJ whole genome shotgun (WGS) entry which is preliminary data.</text>
</comment>
<dbReference type="CDD" id="cd16914">
    <property type="entry name" value="EcfT"/>
    <property type="match status" value="1"/>
</dbReference>
<evidence type="ECO:0000313" key="7">
    <source>
        <dbReference type="Proteomes" id="UP000265692"/>
    </source>
</evidence>
<reference evidence="6 7" key="1">
    <citation type="submission" date="2018-08" db="EMBL/GenBank/DDBJ databases">
        <title>Lysinibacillus sp. YLB-03 draft genome sequence.</title>
        <authorList>
            <person name="Yu L."/>
        </authorList>
    </citation>
    <scope>NUCLEOTIDE SEQUENCE [LARGE SCALE GENOMIC DNA]</scope>
    <source>
        <strain evidence="6 7">YLB-03</strain>
    </source>
</reference>
<dbReference type="PANTHER" id="PTHR33514">
    <property type="entry name" value="PROTEIN ABCI12, CHLOROPLASTIC"/>
    <property type="match status" value="1"/>
</dbReference>
<evidence type="ECO:0000313" key="6">
    <source>
        <dbReference type="EMBL" id="RHW36702.1"/>
    </source>
</evidence>
<evidence type="ECO:0000256" key="4">
    <source>
        <dbReference type="ARBA" id="ARBA00023136"/>
    </source>
</evidence>
<proteinExistence type="predicted"/>
<protein>
    <submittedName>
        <fullName evidence="6">Energy-coupling factor transporter transmembrane protein EcfT</fullName>
    </submittedName>
</protein>
<feature type="transmembrane region" description="Helical" evidence="5">
    <location>
        <begin position="12"/>
        <end position="41"/>
    </location>
</feature>
<dbReference type="Proteomes" id="UP000265692">
    <property type="component" value="Unassembled WGS sequence"/>
</dbReference>
<organism evidence="6 7">
    <name type="scientific">Ureibacillus yapensis</name>
    <dbReference type="NCBI Taxonomy" id="2304605"/>
    <lineage>
        <taxon>Bacteria</taxon>
        <taxon>Bacillati</taxon>
        <taxon>Bacillota</taxon>
        <taxon>Bacilli</taxon>
        <taxon>Bacillales</taxon>
        <taxon>Caryophanaceae</taxon>
        <taxon>Ureibacillus</taxon>
    </lineage>
</organism>
<dbReference type="OrthoDB" id="92887at2"/>
<name>A0A396SEQ9_9BACL</name>
<evidence type="ECO:0000256" key="2">
    <source>
        <dbReference type="ARBA" id="ARBA00022692"/>
    </source>
</evidence>
<dbReference type="InterPro" id="IPR003339">
    <property type="entry name" value="ABC/ECF_trnsptr_transmembrane"/>
</dbReference>
<feature type="transmembrane region" description="Helical" evidence="5">
    <location>
        <begin position="53"/>
        <end position="74"/>
    </location>
</feature>
<dbReference type="GO" id="GO:0005886">
    <property type="term" value="C:plasma membrane"/>
    <property type="evidence" value="ECO:0007669"/>
    <property type="project" value="UniProtKB-ARBA"/>
</dbReference>
<dbReference type="AlphaFoldDB" id="A0A396SEQ9"/>
<dbReference type="EMBL" id="QWEI01000004">
    <property type="protein sequence ID" value="RHW36702.1"/>
    <property type="molecule type" value="Genomic_DNA"/>
</dbReference>
<evidence type="ECO:0000256" key="1">
    <source>
        <dbReference type="ARBA" id="ARBA00004141"/>
    </source>
</evidence>
<keyword evidence="7" id="KW-1185">Reference proteome</keyword>
<dbReference type="PANTHER" id="PTHR33514:SF13">
    <property type="entry name" value="PROTEIN ABCI12, CHLOROPLASTIC"/>
    <property type="match status" value="1"/>
</dbReference>
<gene>
    <name evidence="6" type="ORF">D1B33_09900</name>
</gene>
<keyword evidence="4 5" id="KW-0472">Membrane</keyword>